<feature type="transmembrane region" description="Helical" evidence="4">
    <location>
        <begin position="34"/>
        <end position="57"/>
    </location>
</feature>
<feature type="transmembrane region" description="Helical" evidence="4">
    <location>
        <begin position="237"/>
        <end position="261"/>
    </location>
</feature>
<dbReference type="CDD" id="cd17355">
    <property type="entry name" value="MFS_YcxA_like"/>
    <property type="match status" value="1"/>
</dbReference>
<keyword evidence="7" id="KW-1185">Reference proteome</keyword>
<feature type="transmembrane region" description="Helical" evidence="4">
    <location>
        <begin position="191"/>
        <end position="209"/>
    </location>
</feature>
<name>A9HZ25_BORPD</name>
<dbReference type="InterPro" id="IPR050327">
    <property type="entry name" value="Proton-linked_MCT"/>
</dbReference>
<feature type="transmembrane region" description="Helical" evidence="4">
    <location>
        <begin position="267"/>
        <end position="287"/>
    </location>
</feature>
<dbReference type="EMBL" id="AM902716">
    <property type="protein sequence ID" value="CAP43899.1"/>
    <property type="molecule type" value="Genomic_DNA"/>
</dbReference>
<dbReference type="PANTHER" id="PTHR11360">
    <property type="entry name" value="MONOCARBOXYLATE TRANSPORTER"/>
    <property type="match status" value="1"/>
</dbReference>
<protein>
    <submittedName>
        <fullName evidence="6">Probable MFS permease</fullName>
    </submittedName>
</protein>
<keyword evidence="2 4" id="KW-1133">Transmembrane helix</keyword>
<evidence type="ECO:0000256" key="4">
    <source>
        <dbReference type="SAM" id="Phobius"/>
    </source>
</evidence>
<dbReference type="PANTHER" id="PTHR11360:SF284">
    <property type="entry name" value="EG:103B4.3 PROTEIN-RELATED"/>
    <property type="match status" value="1"/>
</dbReference>
<dbReference type="AlphaFoldDB" id="A9HZ25"/>
<evidence type="ECO:0000256" key="2">
    <source>
        <dbReference type="ARBA" id="ARBA00022989"/>
    </source>
</evidence>
<dbReference type="InterPro" id="IPR036259">
    <property type="entry name" value="MFS_trans_sf"/>
</dbReference>
<dbReference type="Pfam" id="PF07690">
    <property type="entry name" value="MFS_1"/>
    <property type="match status" value="1"/>
</dbReference>
<keyword evidence="3 4" id="KW-0472">Membrane</keyword>
<dbReference type="GO" id="GO:0022857">
    <property type="term" value="F:transmembrane transporter activity"/>
    <property type="evidence" value="ECO:0007669"/>
    <property type="project" value="InterPro"/>
</dbReference>
<dbReference type="SUPFAM" id="SSF103473">
    <property type="entry name" value="MFS general substrate transporter"/>
    <property type="match status" value="1"/>
</dbReference>
<proteinExistence type="predicted"/>
<dbReference type="InterPro" id="IPR011701">
    <property type="entry name" value="MFS"/>
</dbReference>
<dbReference type="Gene3D" id="1.20.1250.20">
    <property type="entry name" value="MFS general substrate transporter like domains"/>
    <property type="match status" value="2"/>
</dbReference>
<feature type="domain" description="Major facilitator superfamily (MFS) profile" evidence="5">
    <location>
        <begin position="31"/>
        <end position="414"/>
    </location>
</feature>
<dbReference type="eggNOG" id="COG2814">
    <property type="taxonomic scope" value="Bacteria"/>
</dbReference>
<evidence type="ECO:0000313" key="6">
    <source>
        <dbReference type="EMBL" id="CAP43899.1"/>
    </source>
</evidence>
<dbReference type="PROSITE" id="PS50850">
    <property type="entry name" value="MFS"/>
    <property type="match status" value="1"/>
</dbReference>
<evidence type="ECO:0000256" key="3">
    <source>
        <dbReference type="ARBA" id="ARBA00023136"/>
    </source>
</evidence>
<evidence type="ECO:0000313" key="7">
    <source>
        <dbReference type="Proteomes" id="UP000001225"/>
    </source>
</evidence>
<feature type="transmembrane region" description="Helical" evidence="4">
    <location>
        <begin position="355"/>
        <end position="378"/>
    </location>
</feature>
<evidence type="ECO:0000259" key="5">
    <source>
        <dbReference type="PROSITE" id="PS50850"/>
    </source>
</evidence>
<feature type="transmembrane region" description="Helical" evidence="4">
    <location>
        <begin position="69"/>
        <end position="88"/>
    </location>
</feature>
<feature type="transmembrane region" description="Helical" evidence="4">
    <location>
        <begin position="124"/>
        <end position="148"/>
    </location>
</feature>
<accession>A9HZ25</accession>
<keyword evidence="1 4" id="KW-0812">Transmembrane</keyword>
<sequence>MCCSVPPARRYAPGASIPSQAGQMSDSPSISLRTVLLGTLVVLLAMGVRATFGLFMQPMGLAQGWGRDVFSMAFALQNLVWGAASILMGMLADRYGSGRTVALGALLYMAGMIGTRFATGEFSLYLTAGLLVGLGQAGTTFPVILPVVARSVPAAYRSTAMGIASAGGSMGQFLVVPAGQLLITGLDWTGALWALSLLVAAGMPLAYFLRGKPSAHAGGQSLSSAVRQAMRHPSFHFLYGSYFVCGFHTAFITLHLPAFVVDGGLNASHGATAIALIGLFNVLGSFYAGKLGGRHSKKLLLAGVYGLRAFGMLLLLALPLSPWVLYAFAAWMGLFWLGTVPLTQGLIGQIYGLRYAATLSGIAFLGHQVGSFIGVWLGGYVYASTGNYDLMWWIGVALAVAAALLCLPVREQPLEQPVPQGA</sequence>
<feature type="transmembrane region" description="Helical" evidence="4">
    <location>
        <begin position="299"/>
        <end position="317"/>
    </location>
</feature>
<dbReference type="Proteomes" id="UP000001225">
    <property type="component" value="Chromosome"/>
</dbReference>
<reference evidence="6 7" key="1">
    <citation type="journal article" date="2008" name="BMC Genomics">
        <title>The missing link: Bordetella petrii is endowed with both the metabolic versatility of environmental bacteria and virulence traits of pathogenic Bordetellae.</title>
        <authorList>
            <person name="Gross R."/>
            <person name="Guzman C.A."/>
            <person name="Sebaihia M."/>
            <person name="Martins Dos Santos V.A."/>
            <person name="Pieper D.H."/>
            <person name="Koebnik R."/>
            <person name="Lechner M."/>
            <person name="Bartels D."/>
            <person name="Buhrmester J."/>
            <person name="Choudhuri J.V."/>
            <person name="Ebensen T."/>
            <person name="Gaigalat L."/>
            <person name="Herrmann S."/>
            <person name="Khachane A.N."/>
            <person name="Larisch C."/>
            <person name="Link S."/>
            <person name="Linke B."/>
            <person name="Meyer F."/>
            <person name="Mormann S."/>
            <person name="Nakunst D."/>
            <person name="Rueckert C."/>
            <person name="Schneiker-Bekel S."/>
            <person name="Schulze K."/>
            <person name="Vorhoelter F.J."/>
            <person name="Yevsa T."/>
            <person name="Engle J.T."/>
            <person name="Goldman W.E."/>
            <person name="Puehler A."/>
            <person name="Goebel U.B."/>
            <person name="Goesmann A."/>
            <person name="Bloecker H."/>
            <person name="Kaiser O."/>
            <person name="Martinez-Arias R."/>
        </authorList>
    </citation>
    <scope>NUCLEOTIDE SEQUENCE [LARGE SCALE GENOMIC DNA]</scope>
    <source>
        <strain evidence="7">ATCC BAA-461 / DSM 12804 / CCUG 43448 / CIP 107267 / Se-1111R</strain>
    </source>
</reference>
<feature type="transmembrane region" description="Helical" evidence="4">
    <location>
        <begin position="323"/>
        <end position="343"/>
    </location>
</feature>
<evidence type="ECO:0000256" key="1">
    <source>
        <dbReference type="ARBA" id="ARBA00022692"/>
    </source>
</evidence>
<dbReference type="KEGG" id="bpt:Bpet3556"/>
<feature type="transmembrane region" description="Helical" evidence="4">
    <location>
        <begin position="160"/>
        <end position="179"/>
    </location>
</feature>
<dbReference type="InterPro" id="IPR020846">
    <property type="entry name" value="MFS_dom"/>
</dbReference>
<organism evidence="6 7">
    <name type="scientific">Bordetella petrii (strain ATCC BAA-461 / DSM 12804 / CCUG 43448 / CIP 107267 / Se-1111R)</name>
    <dbReference type="NCBI Taxonomy" id="340100"/>
    <lineage>
        <taxon>Bacteria</taxon>
        <taxon>Pseudomonadati</taxon>
        <taxon>Pseudomonadota</taxon>
        <taxon>Betaproteobacteria</taxon>
        <taxon>Burkholderiales</taxon>
        <taxon>Alcaligenaceae</taxon>
        <taxon>Bordetella</taxon>
    </lineage>
</organism>
<gene>
    <name evidence="6" type="ordered locus">Bpet3556</name>
</gene>
<feature type="transmembrane region" description="Helical" evidence="4">
    <location>
        <begin position="390"/>
        <end position="409"/>
    </location>
</feature>
<feature type="transmembrane region" description="Helical" evidence="4">
    <location>
        <begin position="100"/>
        <end position="118"/>
    </location>
</feature>
<dbReference type="STRING" id="94624.Bpet3556"/>